<accession>A0A1I2S8E3</accession>
<dbReference type="Proteomes" id="UP000198752">
    <property type="component" value="Unassembled WGS sequence"/>
</dbReference>
<organism evidence="1 2">
    <name type="scientific">Sporolactobacillus nakayamae</name>
    <dbReference type="NCBI Taxonomy" id="269670"/>
    <lineage>
        <taxon>Bacteria</taxon>
        <taxon>Bacillati</taxon>
        <taxon>Bacillota</taxon>
        <taxon>Bacilli</taxon>
        <taxon>Bacillales</taxon>
        <taxon>Sporolactobacillaceae</taxon>
        <taxon>Sporolactobacillus</taxon>
    </lineage>
</organism>
<keyword evidence="2" id="KW-1185">Reference proteome</keyword>
<dbReference type="AlphaFoldDB" id="A0A1I2S8E3"/>
<dbReference type="OrthoDB" id="2988436at2"/>
<dbReference type="RefSeq" id="WP_093672299.1">
    <property type="nucleotide sequence ID" value="NZ_FOOY01000011.1"/>
</dbReference>
<reference evidence="2" key="1">
    <citation type="submission" date="2016-10" db="EMBL/GenBank/DDBJ databases">
        <authorList>
            <person name="Varghese N."/>
            <person name="Submissions S."/>
        </authorList>
    </citation>
    <scope>NUCLEOTIDE SEQUENCE [LARGE SCALE GENOMIC DNA]</scope>
    <source>
        <strain evidence="2">ATCC 700379</strain>
    </source>
</reference>
<dbReference type="EMBL" id="FOOY01000011">
    <property type="protein sequence ID" value="SFG49165.1"/>
    <property type="molecule type" value="Genomic_DNA"/>
</dbReference>
<evidence type="ECO:0000313" key="2">
    <source>
        <dbReference type="Proteomes" id="UP000198752"/>
    </source>
</evidence>
<evidence type="ECO:0000313" key="1">
    <source>
        <dbReference type="EMBL" id="SFG49165.1"/>
    </source>
</evidence>
<sequence length="123" mass="14368">MVELLTGKEICGRYTDLENDAFGTENHRFELITIEKEKLYDVPCSFSNNGKNLVTYKEWANDPENYDDYHTDNVKQMVDYIHEGGKLPPMIVNKDLCLYDGQHRLTAYSLIPDIKEIEIYKEV</sequence>
<name>A0A1I2S8E3_9BACL</name>
<gene>
    <name evidence="1" type="ORF">SAMN02982927_01880</name>
</gene>
<proteinExistence type="predicted"/>
<protein>
    <submittedName>
        <fullName evidence="1">ParB-like nuclease domain-containing protein</fullName>
    </submittedName>
</protein>